<feature type="compositionally biased region" description="Polar residues" evidence="1">
    <location>
        <begin position="182"/>
        <end position="202"/>
    </location>
</feature>
<dbReference type="AlphaFoldDB" id="A0AAN9IF03"/>
<evidence type="ECO:0000313" key="2">
    <source>
        <dbReference type="EMBL" id="KAK7274720.1"/>
    </source>
</evidence>
<reference evidence="2 3" key="1">
    <citation type="submission" date="2024-01" db="EMBL/GenBank/DDBJ databases">
        <title>The genomes of 5 underutilized Papilionoideae crops provide insights into root nodulation and disease resistanc.</title>
        <authorList>
            <person name="Yuan L."/>
        </authorList>
    </citation>
    <scope>NUCLEOTIDE SEQUENCE [LARGE SCALE GENOMIC DNA]</scope>
    <source>
        <strain evidence="2">ZHUSHIDOU_FW_LH</strain>
        <tissue evidence="2">Leaf</tissue>
    </source>
</reference>
<comment type="caution">
    <text evidence="2">The sequence shown here is derived from an EMBL/GenBank/DDBJ whole genome shotgun (WGS) entry which is preliminary data.</text>
</comment>
<dbReference type="EMBL" id="JAYWIO010000003">
    <property type="protein sequence ID" value="KAK7274720.1"/>
    <property type="molecule type" value="Genomic_DNA"/>
</dbReference>
<evidence type="ECO:0000256" key="1">
    <source>
        <dbReference type="SAM" id="MobiDB-lite"/>
    </source>
</evidence>
<accession>A0AAN9IF03</accession>
<sequence length="317" mass="35785">MSDEREREKPSVREEDLIDRSIKKVKTFDLVASDTVNLQDGGGGSTQVHGDKIMDGERVTPMIEGTNQERIMGGNDFEGNIVAISTPESQPMIKPFGPWMMVRKPIRKKERFSLGIGHQNNSRKAESGKSGSRFSNLEIKEVHEEVNGTKKLHDDVHELVVGSTTKGKELMKKESRVRNVSGGKNPQTRNGKPISTQPTSKVIKNGPGENVGPMINLGINPNKETIEWHKKQVEIMQNQVRPPDPPDKTSCDKEVQVLSQEYRGRRYMMTDVLFPCCGIEEESTLHAIRDCLEVQNVWLHFLPPTCRDIFMELNLEQ</sequence>
<proteinExistence type="predicted"/>
<protein>
    <submittedName>
        <fullName evidence="2">Uncharacterized protein</fullName>
    </submittedName>
</protein>
<gene>
    <name evidence="2" type="ORF">RIF29_15817</name>
</gene>
<organism evidence="2 3">
    <name type="scientific">Crotalaria pallida</name>
    <name type="common">Smooth rattlebox</name>
    <name type="synonym">Crotalaria striata</name>
    <dbReference type="NCBI Taxonomy" id="3830"/>
    <lineage>
        <taxon>Eukaryota</taxon>
        <taxon>Viridiplantae</taxon>
        <taxon>Streptophyta</taxon>
        <taxon>Embryophyta</taxon>
        <taxon>Tracheophyta</taxon>
        <taxon>Spermatophyta</taxon>
        <taxon>Magnoliopsida</taxon>
        <taxon>eudicotyledons</taxon>
        <taxon>Gunneridae</taxon>
        <taxon>Pentapetalae</taxon>
        <taxon>rosids</taxon>
        <taxon>fabids</taxon>
        <taxon>Fabales</taxon>
        <taxon>Fabaceae</taxon>
        <taxon>Papilionoideae</taxon>
        <taxon>50 kb inversion clade</taxon>
        <taxon>genistoids sensu lato</taxon>
        <taxon>core genistoids</taxon>
        <taxon>Crotalarieae</taxon>
        <taxon>Crotalaria</taxon>
    </lineage>
</organism>
<keyword evidence="3" id="KW-1185">Reference proteome</keyword>
<name>A0AAN9IF03_CROPI</name>
<feature type="region of interest" description="Disordered" evidence="1">
    <location>
        <begin position="174"/>
        <end position="209"/>
    </location>
</feature>
<dbReference type="Proteomes" id="UP001372338">
    <property type="component" value="Unassembled WGS sequence"/>
</dbReference>
<evidence type="ECO:0000313" key="3">
    <source>
        <dbReference type="Proteomes" id="UP001372338"/>
    </source>
</evidence>